<evidence type="ECO:0000313" key="6">
    <source>
        <dbReference type="Proteomes" id="UP001153269"/>
    </source>
</evidence>
<feature type="compositionally biased region" description="Basic and acidic residues" evidence="4">
    <location>
        <begin position="13"/>
        <end position="22"/>
    </location>
</feature>
<keyword evidence="3" id="KW-0040">ANK repeat</keyword>
<dbReference type="Proteomes" id="UP001153269">
    <property type="component" value="Unassembled WGS sequence"/>
</dbReference>
<dbReference type="PANTHER" id="PTHR24179:SF21">
    <property type="entry name" value="MYOSIN BINDING SUBUNIT, ISOFORM O"/>
    <property type="match status" value="1"/>
</dbReference>
<sequence length="245" mass="27894">MQAFVARSFLTPVRDEEAESQRKAKSRHARQTRRSTQGVTLTDLKEAQQTISLSPQDSRQTEDALIDRSSLRKGFTDERRVKLGPKESTETTEISARWRKLDEQGNIEPRLETLVENPTANDFYLSDAGSCGLNACNTSFRGAERWWRDENQNPVEDSAQMSFATRQQQRRRCRDGEASDFNPAEPGDGLSDCFRMYSASQLSLRWLREFNTLQIKKLSAIYICMCFLHLHTCQLGLAPAPPANV</sequence>
<keyword evidence="2" id="KW-0677">Repeat</keyword>
<evidence type="ECO:0000256" key="1">
    <source>
        <dbReference type="ARBA" id="ARBA00022473"/>
    </source>
</evidence>
<gene>
    <name evidence="5" type="ORF">PLEPLA_LOCUS21887</name>
</gene>
<evidence type="ECO:0000256" key="2">
    <source>
        <dbReference type="ARBA" id="ARBA00022737"/>
    </source>
</evidence>
<keyword evidence="6" id="KW-1185">Reference proteome</keyword>
<proteinExistence type="predicted"/>
<organism evidence="5 6">
    <name type="scientific">Pleuronectes platessa</name>
    <name type="common">European plaice</name>
    <dbReference type="NCBI Taxonomy" id="8262"/>
    <lineage>
        <taxon>Eukaryota</taxon>
        <taxon>Metazoa</taxon>
        <taxon>Chordata</taxon>
        <taxon>Craniata</taxon>
        <taxon>Vertebrata</taxon>
        <taxon>Euteleostomi</taxon>
        <taxon>Actinopterygii</taxon>
        <taxon>Neopterygii</taxon>
        <taxon>Teleostei</taxon>
        <taxon>Neoteleostei</taxon>
        <taxon>Acanthomorphata</taxon>
        <taxon>Carangaria</taxon>
        <taxon>Pleuronectiformes</taxon>
        <taxon>Pleuronectoidei</taxon>
        <taxon>Pleuronectidae</taxon>
        <taxon>Pleuronectes</taxon>
    </lineage>
</organism>
<name>A0A9N7UPD4_PLEPL</name>
<dbReference type="GO" id="GO:0019208">
    <property type="term" value="F:phosphatase regulator activity"/>
    <property type="evidence" value="ECO:0007669"/>
    <property type="project" value="TreeGrafter"/>
</dbReference>
<evidence type="ECO:0000256" key="4">
    <source>
        <dbReference type="SAM" id="MobiDB-lite"/>
    </source>
</evidence>
<reference evidence="5" key="1">
    <citation type="submission" date="2020-03" db="EMBL/GenBank/DDBJ databases">
        <authorList>
            <person name="Weist P."/>
        </authorList>
    </citation>
    <scope>NUCLEOTIDE SEQUENCE</scope>
</reference>
<feature type="region of interest" description="Disordered" evidence="4">
    <location>
        <begin position="1"/>
        <end position="64"/>
    </location>
</feature>
<evidence type="ECO:0000313" key="5">
    <source>
        <dbReference type="EMBL" id="CAB1433796.1"/>
    </source>
</evidence>
<evidence type="ECO:0000256" key="3">
    <source>
        <dbReference type="ARBA" id="ARBA00023043"/>
    </source>
</evidence>
<comment type="caution">
    <text evidence="5">The sequence shown here is derived from an EMBL/GenBank/DDBJ whole genome shotgun (WGS) entry which is preliminary data.</text>
</comment>
<dbReference type="InterPro" id="IPR051226">
    <property type="entry name" value="PP1_Regulatory_Subunit"/>
</dbReference>
<dbReference type="GO" id="GO:0005737">
    <property type="term" value="C:cytoplasm"/>
    <property type="evidence" value="ECO:0007669"/>
    <property type="project" value="TreeGrafter"/>
</dbReference>
<feature type="compositionally biased region" description="Basic residues" evidence="4">
    <location>
        <begin position="23"/>
        <end position="33"/>
    </location>
</feature>
<accession>A0A9N7UPD4</accession>
<dbReference type="Gene3D" id="6.10.140.390">
    <property type="match status" value="1"/>
</dbReference>
<protein>
    <submittedName>
        <fullName evidence="5">Uncharacterized protein</fullName>
    </submittedName>
</protein>
<feature type="compositionally biased region" description="Polar residues" evidence="4">
    <location>
        <begin position="47"/>
        <end position="58"/>
    </location>
</feature>
<dbReference type="EMBL" id="CADEAL010001598">
    <property type="protein sequence ID" value="CAB1433796.1"/>
    <property type="molecule type" value="Genomic_DNA"/>
</dbReference>
<dbReference type="AlphaFoldDB" id="A0A9N7UPD4"/>
<keyword evidence="1" id="KW-0217">Developmental protein</keyword>
<dbReference type="PANTHER" id="PTHR24179">
    <property type="entry name" value="PROTEIN PHOSPHATASE 1 REGULATORY SUBUNIT 12"/>
    <property type="match status" value="1"/>
</dbReference>
<dbReference type="GO" id="GO:0004857">
    <property type="term" value="F:enzyme inhibitor activity"/>
    <property type="evidence" value="ECO:0007669"/>
    <property type="project" value="TreeGrafter"/>
</dbReference>